<reference evidence="2 3" key="1">
    <citation type="submission" date="2019-03" db="EMBL/GenBank/DDBJ databases">
        <title>Genomics of glacier-inhabiting Cryobacterium strains.</title>
        <authorList>
            <person name="Liu Q."/>
            <person name="Xin Y.-H."/>
        </authorList>
    </citation>
    <scope>NUCLEOTIDE SEQUENCE [LARGE SCALE GENOMIC DNA]</scope>
    <source>
        <strain evidence="3">TMT1-22</strain>
    </source>
</reference>
<evidence type="ECO:0000313" key="2">
    <source>
        <dbReference type="EMBL" id="TFC46591.1"/>
    </source>
</evidence>
<sequence length="86" mass="9797">MGRGRQKAKHTKVARELKYFSPDTNYNALERELTGHPVDDPRLDEDLAKWPEYEAGKPGKGSDDASGDDDDQYVDHYATEDEQKRA</sequence>
<dbReference type="EMBL" id="SOFY01000049">
    <property type="protein sequence ID" value="TFC46591.1"/>
    <property type="molecule type" value="Genomic_DNA"/>
</dbReference>
<dbReference type="RefSeq" id="WP_134365009.1">
    <property type="nucleotide sequence ID" value="NZ_SOFY01000049.1"/>
</dbReference>
<accession>A0AAQ2C607</accession>
<organism evidence="2 3">
    <name type="scientific">Cryobacterium shii</name>
    <dbReference type="NCBI Taxonomy" id="1259235"/>
    <lineage>
        <taxon>Bacteria</taxon>
        <taxon>Bacillati</taxon>
        <taxon>Actinomycetota</taxon>
        <taxon>Actinomycetes</taxon>
        <taxon>Micrococcales</taxon>
        <taxon>Microbacteriaceae</taxon>
        <taxon>Cryobacterium</taxon>
    </lineage>
</organism>
<dbReference type="AlphaFoldDB" id="A0AAQ2C607"/>
<proteinExistence type="predicted"/>
<feature type="compositionally biased region" description="Basic and acidic residues" evidence="1">
    <location>
        <begin position="30"/>
        <end position="63"/>
    </location>
</feature>
<dbReference type="InterPro" id="IPR021426">
    <property type="entry name" value="DUF3073"/>
</dbReference>
<gene>
    <name evidence="2" type="ORF">E3O49_09225</name>
</gene>
<comment type="caution">
    <text evidence="2">The sequence shown here is derived from an EMBL/GenBank/DDBJ whole genome shotgun (WGS) entry which is preliminary data.</text>
</comment>
<dbReference type="Pfam" id="PF11273">
    <property type="entry name" value="DUF3073"/>
    <property type="match status" value="1"/>
</dbReference>
<evidence type="ECO:0000256" key="1">
    <source>
        <dbReference type="SAM" id="MobiDB-lite"/>
    </source>
</evidence>
<keyword evidence="3" id="KW-1185">Reference proteome</keyword>
<name>A0AAQ2C607_9MICO</name>
<evidence type="ECO:0000313" key="3">
    <source>
        <dbReference type="Proteomes" id="UP000297403"/>
    </source>
</evidence>
<feature type="compositionally biased region" description="Basic and acidic residues" evidence="1">
    <location>
        <begin position="73"/>
        <end position="86"/>
    </location>
</feature>
<feature type="region of interest" description="Disordered" evidence="1">
    <location>
        <begin position="30"/>
        <end position="86"/>
    </location>
</feature>
<dbReference type="Proteomes" id="UP000297403">
    <property type="component" value="Unassembled WGS sequence"/>
</dbReference>
<protein>
    <submittedName>
        <fullName evidence="2">DUF3073 domain-containing protein</fullName>
    </submittedName>
</protein>